<comment type="caution">
    <text evidence="2">The sequence shown here is derived from an EMBL/GenBank/DDBJ whole genome shotgun (WGS) entry which is preliminary data.</text>
</comment>
<name>A0A543NKG0_9ACTN</name>
<feature type="region of interest" description="Disordered" evidence="1">
    <location>
        <begin position="1"/>
        <end position="39"/>
    </location>
</feature>
<keyword evidence="2" id="KW-0808">Transferase</keyword>
<dbReference type="EMBL" id="VFQC01000001">
    <property type="protein sequence ID" value="TQN32341.1"/>
    <property type="molecule type" value="Genomic_DNA"/>
</dbReference>
<dbReference type="SUPFAM" id="SSF53335">
    <property type="entry name" value="S-adenosyl-L-methionine-dependent methyltransferases"/>
    <property type="match status" value="1"/>
</dbReference>
<dbReference type="InterPro" id="IPR029063">
    <property type="entry name" value="SAM-dependent_MTases_sf"/>
</dbReference>
<evidence type="ECO:0000313" key="3">
    <source>
        <dbReference type="Proteomes" id="UP000317422"/>
    </source>
</evidence>
<dbReference type="Pfam" id="PF04672">
    <property type="entry name" value="Methyltransf_19"/>
    <property type="match status" value="1"/>
</dbReference>
<sequence length="298" mass="32584">MPVFAAFSDNKEPPMTDSGPEPPATSGVSTAPSGGSGNDYDFGVPTAARVYDVMLNGKDNYAVDRQVAQASLDVMPELKDIALHNRAMLDRVVRYLAREEGITQFLDLGSGLPTVRNTHEVAQEANPEARVVYVDDDPLVLVHGHALLEDNPNTRVVTADIREPREVLDHPDVRSLIDLEQPVCVMLCGILHHILDEEDPGGIVDTLRAAVPSGSFFFITNFTRLGDAPESQELERVLLEQLGSGRVRTQEELERFFDGLEILLPGLVPLPLWRPDGIVRDSTSVAARFMTGGVGRKP</sequence>
<dbReference type="AlphaFoldDB" id="A0A543NKG0"/>
<reference evidence="2 3" key="1">
    <citation type="submission" date="2019-06" db="EMBL/GenBank/DDBJ databases">
        <title>Sequencing the genomes of 1000 actinobacteria strains.</title>
        <authorList>
            <person name="Klenk H.-P."/>
        </authorList>
    </citation>
    <scope>NUCLEOTIDE SEQUENCE [LARGE SCALE GENOMIC DNA]</scope>
    <source>
        <strain evidence="2 3">DSM 45015</strain>
    </source>
</reference>
<gene>
    <name evidence="2" type="ORF">FHX37_2295</name>
</gene>
<proteinExistence type="predicted"/>
<evidence type="ECO:0000256" key="1">
    <source>
        <dbReference type="SAM" id="MobiDB-lite"/>
    </source>
</evidence>
<protein>
    <submittedName>
        <fullName evidence="2">S-adenosyl methyltransferase</fullName>
    </submittedName>
</protein>
<evidence type="ECO:0000313" key="2">
    <source>
        <dbReference type="EMBL" id="TQN32341.1"/>
    </source>
</evidence>
<dbReference type="InterPro" id="IPR006764">
    <property type="entry name" value="SAM_dep_MeTrfase_SAV2177_type"/>
</dbReference>
<dbReference type="PIRSF" id="PIRSF017393">
    <property type="entry name" value="MTase_SAV2177"/>
    <property type="match status" value="1"/>
</dbReference>
<keyword evidence="2" id="KW-0489">Methyltransferase</keyword>
<accession>A0A543NKG0</accession>
<dbReference type="Gene3D" id="3.40.50.150">
    <property type="entry name" value="Vaccinia Virus protein VP39"/>
    <property type="match status" value="1"/>
</dbReference>
<dbReference type="GO" id="GO:0008168">
    <property type="term" value="F:methyltransferase activity"/>
    <property type="evidence" value="ECO:0007669"/>
    <property type="project" value="UniProtKB-KW"/>
</dbReference>
<dbReference type="Proteomes" id="UP000317422">
    <property type="component" value="Unassembled WGS sequence"/>
</dbReference>
<organism evidence="2 3">
    <name type="scientific">Haloactinospora alba</name>
    <dbReference type="NCBI Taxonomy" id="405555"/>
    <lineage>
        <taxon>Bacteria</taxon>
        <taxon>Bacillati</taxon>
        <taxon>Actinomycetota</taxon>
        <taxon>Actinomycetes</taxon>
        <taxon>Streptosporangiales</taxon>
        <taxon>Nocardiopsidaceae</taxon>
        <taxon>Haloactinospora</taxon>
    </lineage>
</organism>
<keyword evidence="3" id="KW-1185">Reference proteome</keyword>
<dbReference type="GO" id="GO:0032259">
    <property type="term" value="P:methylation"/>
    <property type="evidence" value="ECO:0007669"/>
    <property type="project" value="UniProtKB-KW"/>
</dbReference>